<evidence type="ECO:0000313" key="10">
    <source>
        <dbReference type="Proteomes" id="UP000624404"/>
    </source>
</evidence>
<dbReference type="GO" id="GO:0016491">
    <property type="term" value="F:oxidoreductase activity"/>
    <property type="evidence" value="ECO:0007669"/>
    <property type="project" value="UniProtKB-KW"/>
</dbReference>
<reference evidence="9" key="1">
    <citation type="submission" date="2020-10" db="EMBL/GenBank/DDBJ databases">
        <authorList>
            <person name="Kusch S."/>
        </authorList>
    </citation>
    <scope>NUCLEOTIDE SEQUENCE</scope>
    <source>
        <strain evidence="9">SwB9</strain>
    </source>
</reference>
<dbReference type="Proteomes" id="UP000624404">
    <property type="component" value="Unassembled WGS sequence"/>
</dbReference>
<dbReference type="PANTHER" id="PTHR24321">
    <property type="entry name" value="DEHYDROGENASES, SHORT CHAIN"/>
    <property type="match status" value="1"/>
</dbReference>
<comment type="caution">
    <text evidence="9">The sequence shown here is derived from an EMBL/GenBank/DDBJ whole genome shotgun (WGS) entry which is preliminary data.</text>
</comment>
<dbReference type="Pfam" id="PF13561">
    <property type="entry name" value="adh_short_C2"/>
    <property type="match status" value="1"/>
</dbReference>
<dbReference type="OrthoDB" id="5840532at2759"/>
<comment type="similarity">
    <text evidence="2">Belongs to the short-chain dehydrogenases/reductases (SDR) family.</text>
</comment>
<evidence type="ECO:0000256" key="8">
    <source>
        <dbReference type="ARBA" id="ARBA00074993"/>
    </source>
</evidence>
<evidence type="ECO:0000256" key="2">
    <source>
        <dbReference type="ARBA" id="ARBA00006484"/>
    </source>
</evidence>
<dbReference type="FunFam" id="3.40.50.720:FF:000084">
    <property type="entry name" value="Short-chain dehydrogenase reductase"/>
    <property type="match status" value="1"/>
</dbReference>
<evidence type="ECO:0000256" key="1">
    <source>
        <dbReference type="ARBA" id="ARBA00004972"/>
    </source>
</evidence>
<evidence type="ECO:0000256" key="4">
    <source>
        <dbReference type="ARBA" id="ARBA00023002"/>
    </source>
</evidence>
<dbReference type="PANTHER" id="PTHR24321:SF12">
    <property type="entry name" value="SHORT-CHAIN DEHYDROGENASE_REDUCTASE FAMILY, PUTATIVE (AFU_ORTHOLOGUE AFUA_5G14340)-RELATED"/>
    <property type="match status" value="1"/>
</dbReference>
<dbReference type="EMBL" id="CAJHIA010000030">
    <property type="protein sequence ID" value="CAD6448326.1"/>
    <property type="molecule type" value="Genomic_DNA"/>
</dbReference>
<evidence type="ECO:0000256" key="3">
    <source>
        <dbReference type="ARBA" id="ARBA00022857"/>
    </source>
</evidence>
<evidence type="ECO:0000256" key="6">
    <source>
        <dbReference type="ARBA" id="ARBA00068707"/>
    </source>
</evidence>
<dbReference type="InterPro" id="IPR002347">
    <property type="entry name" value="SDR_fam"/>
</dbReference>
<name>A0A8H2W2A3_9HELO</name>
<dbReference type="PRINTS" id="PR00080">
    <property type="entry name" value="SDRFAMILY"/>
</dbReference>
<comment type="pathway">
    <text evidence="1">Hormone biosynthesis.</text>
</comment>
<evidence type="ECO:0000313" key="9">
    <source>
        <dbReference type="EMBL" id="CAD6448326.1"/>
    </source>
</evidence>
<gene>
    <name evidence="9" type="ORF">SCLTRI_LOCUS8118</name>
</gene>
<evidence type="ECO:0000256" key="7">
    <source>
        <dbReference type="ARBA" id="ARBA00069153"/>
    </source>
</evidence>
<accession>A0A8H2W2A3</accession>
<dbReference type="SUPFAM" id="SSF51735">
    <property type="entry name" value="NAD(P)-binding Rossmann-fold domains"/>
    <property type="match status" value="1"/>
</dbReference>
<keyword evidence="3" id="KW-0521">NADP</keyword>
<keyword evidence="5" id="KW-0843">Virulence</keyword>
<dbReference type="PRINTS" id="PR00081">
    <property type="entry name" value="GDHRDH"/>
</dbReference>
<dbReference type="InterPro" id="IPR036291">
    <property type="entry name" value="NAD(P)-bd_dom_sf"/>
</dbReference>
<keyword evidence="10" id="KW-1185">Reference proteome</keyword>
<sequence length="267" mass="28590">MPDFPPDTVAFITGAASGIGFAVARQLILDGVTNLALIDLSPVPLISTTENLLSLPKKSTILTLSYDVSVEDEVDRAMSETIQKFGRIDICFNAAGVLGKRTGTADAESVSLDNVLDVNLKGLWFCERAELRQFLKQEERDVCTGLPFKTRGSILNVGSIASHLGLPNSAPYAMSKHGVLGLTRTDSTNYASKGIRINCICPGFIHTPMVATFLGNEDEKSAILNRSPVVRLGLPEEVAYTAVFLLSDRASFITGAGIDVDGGWSSH</sequence>
<keyword evidence="4" id="KW-0560">Oxidoreductase</keyword>
<protein>
    <recommendedName>
        <fullName evidence="6">Short-chain dehydrogenase/reductase ABA4</fullName>
    </recommendedName>
    <alternativeName>
        <fullName evidence="8">Abscisic acid biosynthesis cluster protein 4</fullName>
    </alternativeName>
    <alternativeName>
        <fullName evidence="7">Short-chain dehydrogenase/reductase aba4</fullName>
    </alternativeName>
</protein>
<dbReference type="AlphaFoldDB" id="A0A8H2W2A3"/>
<organism evidence="9 10">
    <name type="scientific">Sclerotinia trifoliorum</name>
    <dbReference type="NCBI Taxonomy" id="28548"/>
    <lineage>
        <taxon>Eukaryota</taxon>
        <taxon>Fungi</taxon>
        <taxon>Dikarya</taxon>
        <taxon>Ascomycota</taxon>
        <taxon>Pezizomycotina</taxon>
        <taxon>Leotiomycetes</taxon>
        <taxon>Helotiales</taxon>
        <taxon>Sclerotiniaceae</taxon>
        <taxon>Sclerotinia</taxon>
    </lineage>
</organism>
<dbReference type="CDD" id="cd05233">
    <property type="entry name" value="SDR_c"/>
    <property type="match status" value="1"/>
</dbReference>
<dbReference type="GO" id="GO:0009688">
    <property type="term" value="P:abscisic acid biosynthetic process"/>
    <property type="evidence" value="ECO:0007669"/>
    <property type="project" value="UniProtKB-ARBA"/>
</dbReference>
<dbReference type="Gene3D" id="3.40.50.720">
    <property type="entry name" value="NAD(P)-binding Rossmann-like Domain"/>
    <property type="match status" value="1"/>
</dbReference>
<proteinExistence type="inferred from homology"/>
<evidence type="ECO:0000256" key="5">
    <source>
        <dbReference type="ARBA" id="ARBA00023026"/>
    </source>
</evidence>